<dbReference type="InterPro" id="IPR045146">
    <property type="entry name" value="SF3A1"/>
</dbReference>
<organism evidence="8 9">
    <name type="scientific">Hanseniaspora osmophila</name>
    <dbReference type="NCBI Taxonomy" id="56408"/>
    <lineage>
        <taxon>Eukaryota</taxon>
        <taxon>Fungi</taxon>
        <taxon>Dikarya</taxon>
        <taxon>Ascomycota</taxon>
        <taxon>Saccharomycotina</taxon>
        <taxon>Saccharomycetes</taxon>
        <taxon>Saccharomycodales</taxon>
        <taxon>Saccharomycodaceae</taxon>
        <taxon>Hanseniaspora</taxon>
    </lineage>
</organism>
<sequence>MMVALQELHDKTVPSSIASPELRSVKDSILKTALYVINNGKSFESKIITSEQNNKNFSFLHEGDIYHEYYKFLIDSYVQENSHTNSTDTNVFKNAPVGDPLDHLFLLYKNFHVSPKDLKVIKLTALACSLYDYHSTYENMKLRYAENPQFDFLEPEHSLYPVFANLVNQYTLVLSSEKDKGNTILTQDTNDPLWQQAFLERCYLKGAYNEFLEEKSVNDLQQLKVMKLRYNAIDWYNFKIMHKFDFAQPSDEKPKPALSFSDLKKNTLLTSQSELLSQYFDLKSQESIKETYRKRKSKKRNMVIKAAGESRMSEQKRRLDLTSNIVTNIHTSGMIQCPITAQMVKESDFDNHIRLLLQDPNYASEKRRFKEDNQLSNLTDHQVYENIKKITSKR</sequence>
<dbReference type="PANTHER" id="PTHR15316:SF1">
    <property type="entry name" value="SPLICING FACTOR 3A SUBUNIT 1"/>
    <property type="match status" value="1"/>
</dbReference>
<dbReference type="SUPFAM" id="SSF109905">
    <property type="entry name" value="Surp module (SWAP domain)"/>
    <property type="match status" value="2"/>
</dbReference>
<dbReference type="Pfam" id="PF01805">
    <property type="entry name" value="Surp"/>
    <property type="match status" value="2"/>
</dbReference>
<feature type="domain" description="SURP motif" evidence="7">
    <location>
        <begin position="28"/>
        <end position="70"/>
    </location>
</feature>
<dbReference type="SMART" id="SM00648">
    <property type="entry name" value="SWAP"/>
    <property type="match status" value="2"/>
</dbReference>
<evidence type="ECO:0000256" key="6">
    <source>
        <dbReference type="ARBA" id="ARBA00023242"/>
    </source>
</evidence>
<dbReference type="Proteomes" id="UP000095728">
    <property type="component" value="Unassembled WGS sequence"/>
</dbReference>
<dbReference type="OrthoDB" id="447637at2759"/>
<evidence type="ECO:0000256" key="3">
    <source>
        <dbReference type="ARBA" id="ARBA00022728"/>
    </source>
</evidence>
<keyword evidence="3" id="KW-0747">Spliceosome</keyword>
<dbReference type="PROSITE" id="PS50128">
    <property type="entry name" value="SURP"/>
    <property type="match status" value="2"/>
</dbReference>
<evidence type="ECO:0000256" key="2">
    <source>
        <dbReference type="ARBA" id="ARBA00022664"/>
    </source>
</evidence>
<dbReference type="GO" id="GO:0000381">
    <property type="term" value="P:regulation of alternative mRNA splicing, via spliceosome"/>
    <property type="evidence" value="ECO:0007669"/>
    <property type="project" value="TreeGrafter"/>
</dbReference>
<keyword evidence="4" id="KW-0677">Repeat</keyword>
<comment type="subcellular location">
    <subcellularLocation>
        <location evidence="1">Nucleus</location>
    </subcellularLocation>
</comment>
<dbReference type="InterPro" id="IPR022030">
    <property type="entry name" value="SF3A1_dom"/>
</dbReference>
<evidence type="ECO:0000313" key="9">
    <source>
        <dbReference type="Proteomes" id="UP000095728"/>
    </source>
</evidence>
<dbReference type="FunCoup" id="A0A1E5RI13">
    <property type="interactions" value="192"/>
</dbReference>
<proteinExistence type="predicted"/>
<comment type="caution">
    <text evidence="8">The sequence shown here is derived from an EMBL/GenBank/DDBJ whole genome shotgun (WGS) entry which is preliminary data.</text>
</comment>
<accession>A0A1E5RI13</accession>
<dbReference type="EMBL" id="LPNM01000006">
    <property type="protein sequence ID" value="OEJ86515.1"/>
    <property type="molecule type" value="Genomic_DNA"/>
</dbReference>
<dbReference type="InterPro" id="IPR000061">
    <property type="entry name" value="Surp"/>
</dbReference>
<dbReference type="PANTHER" id="PTHR15316">
    <property type="entry name" value="SPLICEOSOME ASSOCIATED PROTEIN 114/SWAP SPLICING FACTOR-RELATED"/>
    <property type="match status" value="1"/>
</dbReference>
<keyword evidence="2" id="KW-0507">mRNA processing</keyword>
<evidence type="ECO:0000256" key="4">
    <source>
        <dbReference type="ARBA" id="ARBA00022737"/>
    </source>
</evidence>
<dbReference type="Pfam" id="PF12230">
    <property type="entry name" value="PRP21_like_P"/>
    <property type="match status" value="1"/>
</dbReference>
<name>A0A1E5RI13_9ASCO</name>
<dbReference type="Gene3D" id="1.10.10.790">
    <property type="entry name" value="Surp module"/>
    <property type="match status" value="2"/>
</dbReference>
<reference evidence="9" key="1">
    <citation type="journal article" date="2016" name="Genome Announc.">
        <title>Genome sequences of three species of Hanseniaspora isolated from spontaneous wine fermentations.</title>
        <authorList>
            <person name="Sternes P.R."/>
            <person name="Lee D."/>
            <person name="Kutyna D.R."/>
            <person name="Borneman A.R."/>
        </authorList>
    </citation>
    <scope>NUCLEOTIDE SEQUENCE [LARGE SCALE GENOMIC DNA]</scope>
    <source>
        <strain evidence="9">AWRI3579</strain>
    </source>
</reference>
<evidence type="ECO:0000313" key="8">
    <source>
        <dbReference type="EMBL" id="OEJ86515.1"/>
    </source>
</evidence>
<dbReference type="GO" id="GO:0071004">
    <property type="term" value="C:U2-type prespliceosome"/>
    <property type="evidence" value="ECO:0007669"/>
    <property type="project" value="TreeGrafter"/>
</dbReference>
<dbReference type="GO" id="GO:0045292">
    <property type="term" value="P:mRNA cis splicing, via spliceosome"/>
    <property type="evidence" value="ECO:0007669"/>
    <property type="project" value="InterPro"/>
</dbReference>
<dbReference type="GO" id="GO:0071013">
    <property type="term" value="C:catalytic step 2 spliceosome"/>
    <property type="evidence" value="ECO:0007669"/>
    <property type="project" value="TreeGrafter"/>
</dbReference>
<feature type="domain" description="SURP motif" evidence="7">
    <location>
        <begin position="120"/>
        <end position="163"/>
    </location>
</feature>
<dbReference type="STRING" id="56408.A0A1E5RI13"/>
<evidence type="ECO:0000256" key="5">
    <source>
        <dbReference type="ARBA" id="ARBA00023187"/>
    </source>
</evidence>
<dbReference type="InterPro" id="IPR035967">
    <property type="entry name" value="SWAP/Surp_sf"/>
</dbReference>
<dbReference type="GO" id="GO:0003723">
    <property type="term" value="F:RNA binding"/>
    <property type="evidence" value="ECO:0007669"/>
    <property type="project" value="InterPro"/>
</dbReference>
<dbReference type="AlphaFoldDB" id="A0A1E5RI13"/>
<dbReference type="InParanoid" id="A0A1E5RI13"/>
<gene>
    <name evidence="8" type="ORF">AWRI3579_g1535</name>
</gene>
<protein>
    <submittedName>
        <fullName evidence="8">Pre-mRNA-splicing factor</fullName>
    </submittedName>
</protein>
<dbReference type="GO" id="GO:0005686">
    <property type="term" value="C:U2 snRNP"/>
    <property type="evidence" value="ECO:0007669"/>
    <property type="project" value="TreeGrafter"/>
</dbReference>
<keyword evidence="9" id="KW-1185">Reference proteome</keyword>
<keyword evidence="5" id="KW-0508">mRNA splicing</keyword>
<evidence type="ECO:0000259" key="7">
    <source>
        <dbReference type="PROSITE" id="PS50128"/>
    </source>
</evidence>
<keyword evidence="6" id="KW-0539">Nucleus</keyword>
<evidence type="ECO:0000256" key="1">
    <source>
        <dbReference type="ARBA" id="ARBA00004123"/>
    </source>
</evidence>